<proteinExistence type="predicted"/>
<dbReference type="AlphaFoldDB" id="A0A1F6V422"/>
<dbReference type="SUPFAM" id="SSF101874">
    <property type="entry name" value="YceI-like"/>
    <property type="match status" value="1"/>
</dbReference>
<evidence type="ECO:0000313" key="4">
    <source>
        <dbReference type="Proteomes" id="UP000179076"/>
    </source>
</evidence>
<dbReference type="InterPro" id="IPR007372">
    <property type="entry name" value="Lipid/polyisoprenoid-bd_YceI"/>
</dbReference>
<sequence length="190" mass="20851">MFLRIMSFSAISFLTGTALAASESYTIDSTHTFPSFEINHVGFSTQRGRFNATTGSITLDRSTKKVAVEISIDANSIDTGFDKLEEHLRKPDFFDVAKHPTITFKSSNGRFDGETLVALEGQLTMHGETKPVVLQVNNFKCGNHPFNKKALCSADVSGTIKRTDFGMKYGVPFVGDEVKLFIQVEALKGA</sequence>
<evidence type="ECO:0000259" key="2">
    <source>
        <dbReference type="SMART" id="SM00867"/>
    </source>
</evidence>
<feature type="domain" description="Lipid/polyisoprenoid-binding YceI-like" evidence="2">
    <location>
        <begin position="24"/>
        <end position="187"/>
    </location>
</feature>
<dbReference type="Gene3D" id="2.40.128.110">
    <property type="entry name" value="Lipid/polyisoprenoid-binding, YceI-like"/>
    <property type="match status" value="1"/>
</dbReference>
<dbReference type="Proteomes" id="UP000179076">
    <property type="component" value="Unassembled WGS sequence"/>
</dbReference>
<reference evidence="3 4" key="1">
    <citation type="journal article" date="2016" name="Nat. Commun.">
        <title>Thousands of microbial genomes shed light on interconnected biogeochemical processes in an aquifer system.</title>
        <authorList>
            <person name="Anantharaman K."/>
            <person name="Brown C.T."/>
            <person name="Hug L.A."/>
            <person name="Sharon I."/>
            <person name="Castelle C.J."/>
            <person name="Probst A.J."/>
            <person name="Thomas B.C."/>
            <person name="Singh A."/>
            <person name="Wilkins M.J."/>
            <person name="Karaoz U."/>
            <person name="Brodie E.L."/>
            <person name="Williams K.H."/>
            <person name="Hubbard S.S."/>
            <person name="Banfield J.F."/>
        </authorList>
    </citation>
    <scope>NUCLEOTIDE SEQUENCE [LARGE SCALE GENOMIC DNA]</scope>
</reference>
<dbReference type="EMBL" id="MFSP01000136">
    <property type="protein sequence ID" value="OGI64375.1"/>
    <property type="molecule type" value="Genomic_DNA"/>
</dbReference>
<dbReference type="SMART" id="SM00867">
    <property type="entry name" value="YceI"/>
    <property type="match status" value="1"/>
</dbReference>
<evidence type="ECO:0000256" key="1">
    <source>
        <dbReference type="SAM" id="SignalP"/>
    </source>
</evidence>
<dbReference type="Pfam" id="PF04264">
    <property type="entry name" value="YceI"/>
    <property type="match status" value="1"/>
</dbReference>
<protein>
    <recommendedName>
        <fullName evidence="2">Lipid/polyisoprenoid-binding YceI-like domain-containing protein</fullName>
    </recommendedName>
</protein>
<comment type="caution">
    <text evidence="3">The sequence shown here is derived from an EMBL/GenBank/DDBJ whole genome shotgun (WGS) entry which is preliminary data.</text>
</comment>
<dbReference type="PANTHER" id="PTHR34406:SF1">
    <property type="entry name" value="PROTEIN YCEI"/>
    <property type="match status" value="1"/>
</dbReference>
<dbReference type="PANTHER" id="PTHR34406">
    <property type="entry name" value="PROTEIN YCEI"/>
    <property type="match status" value="1"/>
</dbReference>
<dbReference type="InterPro" id="IPR036761">
    <property type="entry name" value="TTHA0802/YceI-like_sf"/>
</dbReference>
<name>A0A1F6V422_9PROT</name>
<organism evidence="3 4">
    <name type="scientific">Candidatus Muproteobacteria bacterium RBG_16_60_9</name>
    <dbReference type="NCBI Taxonomy" id="1817755"/>
    <lineage>
        <taxon>Bacteria</taxon>
        <taxon>Pseudomonadati</taxon>
        <taxon>Pseudomonadota</taxon>
        <taxon>Candidatus Muproteobacteria</taxon>
    </lineage>
</organism>
<keyword evidence="1" id="KW-0732">Signal</keyword>
<gene>
    <name evidence="3" type="ORF">A2W18_12870</name>
</gene>
<accession>A0A1F6V422</accession>
<feature type="signal peptide" evidence="1">
    <location>
        <begin position="1"/>
        <end position="20"/>
    </location>
</feature>
<evidence type="ECO:0000313" key="3">
    <source>
        <dbReference type="EMBL" id="OGI64375.1"/>
    </source>
</evidence>
<feature type="chain" id="PRO_5009527141" description="Lipid/polyisoprenoid-binding YceI-like domain-containing protein" evidence="1">
    <location>
        <begin position="21"/>
        <end position="190"/>
    </location>
</feature>